<keyword evidence="3" id="KW-1185">Reference proteome</keyword>
<sequence>MTQDVEKRWSEPRLFRHAAWYAGAVIALALLVMLGVVLWATVIDGESCADADFAVCTDPARQILTFGPVVILLLGGLGAFVRTYQVWKAGGRWPIWHGTGWALFVLMVMYAGISAGVLTR</sequence>
<keyword evidence="1" id="KW-0812">Transmembrane</keyword>
<gene>
    <name evidence="2" type="ORF">Q8814_13265</name>
</gene>
<dbReference type="Proteomes" id="UP001331936">
    <property type="component" value="Unassembled WGS sequence"/>
</dbReference>
<feature type="transmembrane region" description="Helical" evidence="1">
    <location>
        <begin position="20"/>
        <end position="42"/>
    </location>
</feature>
<dbReference type="EMBL" id="JAUZMZ010000067">
    <property type="protein sequence ID" value="MEE2033070.1"/>
    <property type="molecule type" value="Genomic_DNA"/>
</dbReference>
<evidence type="ECO:0000256" key="1">
    <source>
        <dbReference type="SAM" id="Phobius"/>
    </source>
</evidence>
<evidence type="ECO:0000313" key="2">
    <source>
        <dbReference type="EMBL" id="MEE2033070.1"/>
    </source>
</evidence>
<name>A0ABU7JT99_9NOCA</name>
<evidence type="ECO:0000313" key="3">
    <source>
        <dbReference type="Proteomes" id="UP001331936"/>
    </source>
</evidence>
<dbReference type="RefSeq" id="WP_330152485.1">
    <property type="nucleotide sequence ID" value="NZ_JAUZMZ010000067.1"/>
</dbReference>
<proteinExistence type="predicted"/>
<keyword evidence="1" id="KW-1133">Transmembrane helix</keyword>
<reference evidence="2 3" key="1">
    <citation type="submission" date="2023-08" db="EMBL/GenBank/DDBJ databases">
        <authorList>
            <person name="Girao M."/>
            <person name="Carvalho M.F."/>
        </authorList>
    </citation>
    <scope>NUCLEOTIDE SEQUENCE [LARGE SCALE GENOMIC DNA]</scope>
    <source>
        <strain evidence="2 3">CC-R104</strain>
    </source>
</reference>
<evidence type="ECO:0008006" key="4">
    <source>
        <dbReference type="Google" id="ProtNLM"/>
    </source>
</evidence>
<accession>A0ABU7JT99</accession>
<organism evidence="2 3">
    <name type="scientific">Rhodococcus chondri</name>
    <dbReference type="NCBI Taxonomy" id="3065941"/>
    <lineage>
        <taxon>Bacteria</taxon>
        <taxon>Bacillati</taxon>
        <taxon>Actinomycetota</taxon>
        <taxon>Actinomycetes</taxon>
        <taxon>Mycobacteriales</taxon>
        <taxon>Nocardiaceae</taxon>
        <taxon>Rhodococcus</taxon>
    </lineage>
</organism>
<protein>
    <recommendedName>
        <fullName evidence="4">Integral membrane protein</fullName>
    </recommendedName>
</protein>
<feature type="transmembrane region" description="Helical" evidence="1">
    <location>
        <begin position="63"/>
        <end position="81"/>
    </location>
</feature>
<comment type="caution">
    <text evidence="2">The sequence shown here is derived from an EMBL/GenBank/DDBJ whole genome shotgun (WGS) entry which is preliminary data.</text>
</comment>
<keyword evidence="1" id="KW-0472">Membrane</keyword>
<feature type="transmembrane region" description="Helical" evidence="1">
    <location>
        <begin position="101"/>
        <end position="119"/>
    </location>
</feature>